<evidence type="ECO:0000313" key="4">
    <source>
        <dbReference type="Proteomes" id="UP001158598"/>
    </source>
</evidence>
<feature type="domain" description="Transposase InsH N-terminal" evidence="2">
    <location>
        <begin position="20"/>
        <end position="112"/>
    </location>
</feature>
<dbReference type="Proteomes" id="UP001158598">
    <property type="component" value="Chromosome"/>
</dbReference>
<accession>A0AA35UG58</accession>
<name>A0AA35UG58_METCP</name>
<reference evidence="3" key="1">
    <citation type="submission" date="2023-03" db="EMBL/GenBank/DDBJ databases">
        <authorList>
            <person name="Pearce D."/>
        </authorList>
    </citation>
    <scope>NUCLEOTIDE SEQUENCE</scope>
    <source>
        <strain evidence="3">Mc</strain>
    </source>
</reference>
<sequence>MKKRSAIKTDLFADTHHREKLDKPGGPLMAIEACIDFAALAAEVDRIAPRPVGPEGDRSPLPTETMVRIRVLKRPYDLSDEQMEYQLLDRMSGKRCCGLVQATNIPDRTMVWPSGNRTDEAGAKAIFKGVTAQLLENGFIARADRSSMPRGFRRRSSTSPGMTGKRSKRVTCQPPGNPPSAARKTWMRPGPGSMASATMAASSMAA</sequence>
<evidence type="ECO:0000259" key="2">
    <source>
        <dbReference type="Pfam" id="PF05598"/>
    </source>
</evidence>
<dbReference type="EMBL" id="OX458332">
    <property type="protein sequence ID" value="CAI8746361.1"/>
    <property type="molecule type" value="Genomic_DNA"/>
</dbReference>
<dbReference type="AlphaFoldDB" id="A0AA35UG58"/>
<dbReference type="InterPro" id="IPR008490">
    <property type="entry name" value="Transposase_InsH_N"/>
</dbReference>
<dbReference type="Pfam" id="PF05598">
    <property type="entry name" value="DUF772"/>
    <property type="match status" value="1"/>
</dbReference>
<feature type="region of interest" description="Disordered" evidence="1">
    <location>
        <begin position="145"/>
        <end position="206"/>
    </location>
</feature>
<protein>
    <recommendedName>
        <fullName evidence="2">Transposase InsH N-terminal domain-containing protein</fullName>
    </recommendedName>
</protein>
<organism evidence="3 4">
    <name type="scientific">Methylococcus capsulatus</name>
    <dbReference type="NCBI Taxonomy" id="414"/>
    <lineage>
        <taxon>Bacteria</taxon>
        <taxon>Pseudomonadati</taxon>
        <taxon>Pseudomonadota</taxon>
        <taxon>Gammaproteobacteria</taxon>
        <taxon>Methylococcales</taxon>
        <taxon>Methylococcaceae</taxon>
        <taxon>Methylococcus</taxon>
    </lineage>
</organism>
<proteinExistence type="predicted"/>
<feature type="compositionally biased region" description="Low complexity" evidence="1">
    <location>
        <begin position="193"/>
        <end position="206"/>
    </location>
</feature>
<evidence type="ECO:0000313" key="3">
    <source>
        <dbReference type="EMBL" id="CAI8746361.1"/>
    </source>
</evidence>
<gene>
    <name evidence="3" type="ORF">MCNOR_0561</name>
</gene>
<evidence type="ECO:0000256" key="1">
    <source>
        <dbReference type="SAM" id="MobiDB-lite"/>
    </source>
</evidence>